<accession>A0A0J7XWU0</accession>
<dbReference type="PATRIC" id="fig|1114963.3.peg.1516"/>
<organism evidence="1 2">
    <name type="scientific">Novosphingobium barchaimii LL02</name>
    <dbReference type="NCBI Taxonomy" id="1114963"/>
    <lineage>
        <taxon>Bacteria</taxon>
        <taxon>Pseudomonadati</taxon>
        <taxon>Pseudomonadota</taxon>
        <taxon>Alphaproteobacteria</taxon>
        <taxon>Sphingomonadales</taxon>
        <taxon>Sphingomonadaceae</taxon>
        <taxon>Novosphingobium</taxon>
    </lineage>
</organism>
<dbReference type="RefSeq" id="WP_059150891.1">
    <property type="nucleotide sequence ID" value="NZ_KQ130453.1"/>
</dbReference>
<dbReference type="InterPro" id="IPR011978">
    <property type="entry name" value="YgfB-like"/>
</dbReference>
<sequence length="221" mass="24878">MAFSFDYLDELDQLLLAQGDDCMLLTQLDGFLTGIIVSPDQIVPTQWLKTIWAGDDDEGVPTFADAGGMQHFIDLVMHRYHEILASLARPGTFEPVLEIDTRTDETLWEMWIEGFGQAMDLSPAGWLRVLADNDAGCRAAIEGIRTLRAFADGTQKLTRAEEDRWDTEAPGLIPIWVEMLHQWRLENDPHRPSSGKRQKIGRNDPCPCGSGRKYKKCCGLN</sequence>
<comment type="caution">
    <text evidence="1">The sequence shown here is derived from an EMBL/GenBank/DDBJ whole genome shotgun (WGS) entry which is preliminary data.</text>
</comment>
<dbReference type="AlphaFoldDB" id="A0A0J7XWU0"/>
<dbReference type="Gene3D" id="3.10.450.50">
    <property type="match status" value="1"/>
</dbReference>
<proteinExistence type="predicted"/>
<dbReference type="NCBIfam" id="TIGR02292">
    <property type="entry name" value="ygfB_yecA"/>
    <property type="match status" value="1"/>
</dbReference>
<dbReference type="PANTHER" id="PTHR33747:SF1">
    <property type="entry name" value="ADENYLATE CYCLASE-ASSOCIATED CAP C-TERMINAL DOMAIN-CONTAINING PROTEIN"/>
    <property type="match status" value="1"/>
</dbReference>
<evidence type="ECO:0008006" key="3">
    <source>
        <dbReference type="Google" id="ProtNLM"/>
    </source>
</evidence>
<dbReference type="Proteomes" id="UP000052268">
    <property type="component" value="Unassembled WGS sequence"/>
</dbReference>
<dbReference type="InterPro" id="IPR036255">
    <property type="entry name" value="YgfB-like_sf"/>
</dbReference>
<dbReference type="SUPFAM" id="SSF101327">
    <property type="entry name" value="YgfB-like"/>
    <property type="match status" value="1"/>
</dbReference>
<dbReference type="OrthoDB" id="1551443at2"/>
<evidence type="ECO:0000313" key="2">
    <source>
        <dbReference type="Proteomes" id="UP000052268"/>
    </source>
</evidence>
<protein>
    <recommendedName>
        <fullName evidence="3">YecA family protein</fullName>
    </recommendedName>
</protein>
<keyword evidence="2" id="KW-1185">Reference proteome</keyword>
<dbReference type="Pfam" id="PF02810">
    <property type="entry name" value="SEC-C"/>
    <property type="match status" value="1"/>
</dbReference>
<dbReference type="SUPFAM" id="SSF103642">
    <property type="entry name" value="Sec-C motif"/>
    <property type="match status" value="1"/>
</dbReference>
<dbReference type="Pfam" id="PF03695">
    <property type="entry name" value="UPF0149"/>
    <property type="match status" value="1"/>
</dbReference>
<dbReference type="EMBL" id="JACU01000004">
    <property type="protein sequence ID" value="KMS56029.1"/>
    <property type="molecule type" value="Genomic_DNA"/>
</dbReference>
<name>A0A0J7XWU0_9SPHN</name>
<evidence type="ECO:0000313" key="1">
    <source>
        <dbReference type="EMBL" id="KMS56029.1"/>
    </source>
</evidence>
<reference evidence="1 2" key="1">
    <citation type="journal article" date="2015" name="G3 (Bethesda)">
        <title>Insights into Ongoing Evolution of the Hexachlorocyclohexane Catabolic Pathway from Comparative Genomics of Ten Sphingomonadaceae Strains.</title>
        <authorList>
            <person name="Pearce S.L."/>
            <person name="Oakeshott J.G."/>
            <person name="Pandey G."/>
        </authorList>
    </citation>
    <scope>NUCLEOTIDE SEQUENCE [LARGE SCALE GENOMIC DNA]</scope>
    <source>
        <strain evidence="1 2">LL02</strain>
    </source>
</reference>
<gene>
    <name evidence="1" type="ORF">V474_13545</name>
</gene>
<dbReference type="InterPro" id="IPR004027">
    <property type="entry name" value="SEC_C_motif"/>
</dbReference>
<dbReference type="PANTHER" id="PTHR33747">
    <property type="entry name" value="UPF0225 PROTEIN SCO1677"/>
    <property type="match status" value="1"/>
</dbReference>